<dbReference type="PANTHER" id="PTHR46481">
    <property type="entry name" value="ZINC FINGER BED DOMAIN-CONTAINING PROTEIN 4"/>
    <property type="match status" value="1"/>
</dbReference>
<feature type="compositionally biased region" description="Polar residues" evidence="6">
    <location>
        <begin position="745"/>
        <end position="760"/>
    </location>
</feature>
<keyword evidence="3" id="KW-0863">Zinc-finger</keyword>
<keyword evidence="2" id="KW-0479">Metal-binding</keyword>
<reference evidence="8 9" key="1">
    <citation type="submission" date="2016-10" db="EMBL/GenBank/DDBJ databases">
        <title>Genome sequencing of Aspergillus oryzae BCC7051.</title>
        <authorList>
            <person name="Thammarongtham C."/>
            <person name="Vorapreeda T."/>
            <person name="Nookaew I."/>
            <person name="Srisuk T."/>
            <person name="Land M."/>
            <person name="Jeennor S."/>
            <person name="Laoteng K."/>
        </authorList>
    </citation>
    <scope>NUCLEOTIDE SEQUENCE [LARGE SCALE GENOMIC DNA]</scope>
    <source>
        <strain evidence="8 9">BCC7051</strain>
    </source>
</reference>
<feature type="region of interest" description="Disordered" evidence="6">
    <location>
        <begin position="718"/>
        <end position="786"/>
    </location>
</feature>
<dbReference type="Proteomes" id="UP000190312">
    <property type="component" value="Unassembled WGS sequence"/>
</dbReference>
<dbReference type="GO" id="GO:0046983">
    <property type="term" value="F:protein dimerization activity"/>
    <property type="evidence" value="ECO:0007669"/>
    <property type="project" value="InterPro"/>
</dbReference>
<evidence type="ECO:0000313" key="9">
    <source>
        <dbReference type="Proteomes" id="UP000190312"/>
    </source>
</evidence>
<dbReference type="EMBL" id="MKZY01000004">
    <property type="protein sequence ID" value="OOO09695.1"/>
    <property type="molecule type" value="Genomic_DNA"/>
</dbReference>
<dbReference type="Pfam" id="PF03318">
    <property type="entry name" value="ETX_MTX2"/>
    <property type="match status" value="1"/>
</dbReference>
<evidence type="ECO:0000256" key="5">
    <source>
        <dbReference type="ARBA" id="ARBA00023242"/>
    </source>
</evidence>
<dbReference type="PANTHER" id="PTHR46481:SF10">
    <property type="entry name" value="ZINC FINGER BED DOMAIN-CONTAINING PROTEIN 39"/>
    <property type="match status" value="1"/>
</dbReference>
<gene>
    <name evidence="8" type="ORF">OAory_01055030</name>
</gene>
<dbReference type="OrthoDB" id="10473035at2759"/>
<dbReference type="GO" id="GO:0008270">
    <property type="term" value="F:zinc ion binding"/>
    <property type="evidence" value="ECO:0007669"/>
    <property type="project" value="UniProtKB-KW"/>
</dbReference>
<dbReference type="SUPFAM" id="SSF53098">
    <property type="entry name" value="Ribonuclease H-like"/>
    <property type="match status" value="1"/>
</dbReference>
<sequence length="1117" mass="128540">MAYSQVSGFTDQFSETDFLQSDDLPTLSNTCRTATSVALSDPRQSSQQLAPSSLKRIGPRFHQIWILYDTNPEMEQSRLQFTEWWLQTEFGVKKDAKASVGWDNKKRSSVWDEFDQVAHEKTGEPKIILLLASLGCKEEGLISYYSNQLPQTQSLQSFSEDLLIHHLLQLITIARLPFRILEHPEFQQLCDIIQLSPSKIKLPSARSIRRRLDLEIQQGQQSVLDKLPQGSRLSIALDCWTSPFSQAFIAITGYFVDNDWEYREVLLGFEPLHGSHTGSNLSSVVINILEDHQITDRILSITTDNAINNNTMINSIQEEIKVQGIGKMKAVPINNETEIEWSDERVYSTHPKRTNREIVDTLNKIRNLAIFINASPQRREAFLGLQTEEPYLLPIQDVRTRWNSTFLMLGRAKRLQETFKRYCQTHGYPQFQLDKEEWRQVDYLLCITQPFFKFTTALSKSKDITIHLIFSIYNKLFSHLETSEEQLRRKRIPWKQTMLQALQAAREKLSEYYKMTDYECYGDIYAIATILAPSKKLRFFKTKDWQGDIDYARRYRSRLEEEFWCYKRQLSDHNSPLSPRALAGSLNTVDEIEMLCDSQNTLQPEEPQGNNDDELDRYLAKGLISQHPRMFWKEHQQEFPILAALARDILSIPASGAGVERLFNCARDICHYRRGQLKPETVKALMLHMCATKFEVEQREIDFTKQLISVGESALLEQERGSLPPLPPLDPISDNEEAEDEDTVTENPSQLLQPQAQSENTRPKRPRSRSTQSQENEVIYEPADLENTQRPSRVEVWAKDHDRIWGHISGIRITYPNGKASRVLGSTTHDYHCLKLEKGERITSWVVNWAKPNKEYRLIHIKTKKPNAPDGNPRGGQDFRVGVASNHKGEWVGYSGLLRGVNVTVWKDPTKSDDDRWAVVHPIFITDISRVTRKLVIREMPDQSSINPVGFDSSQIDNRGSDTEEIRTISRTKSTTNTTTFTDSWTENVEVQSETEFDILEMVHETITVKFGASHQSTKSHEYTEEITLTWQDTITIPPGKYYTVDLSYYEAKVIAKYDDHIIIFLQNGDKIEWNEGPTEAEVNTANLSTIVVCEIGEDGQKHRPNPIPGDPKDRGN</sequence>
<evidence type="ECO:0000313" key="8">
    <source>
        <dbReference type="EMBL" id="OOO09695.1"/>
    </source>
</evidence>
<evidence type="ECO:0000256" key="2">
    <source>
        <dbReference type="ARBA" id="ARBA00022723"/>
    </source>
</evidence>
<dbReference type="GO" id="GO:0005634">
    <property type="term" value="C:nucleus"/>
    <property type="evidence" value="ECO:0007669"/>
    <property type="project" value="UniProtKB-SubCell"/>
</dbReference>
<comment type="subcellular location">
    <subcellularLocation>
        <location evidence="1">Nucleus</location>
    </subcellularLocation>
</comment>
<dbReference type="SUPFAM" id="SSF56973">
    <property type="entry name" value="Aerolisin/ETX pore-forming domain"/>
    <property type="match status" value="1"/>
</dbReference>
<dbReference type="InterPro" id="IPR004991">
    <property type="entry name" value="Aerolysin-like"/>
</dbReference>
<evidence type="ECO:0000256" key="4">
    <source>
        <dbReference type="ARBA" id="ARBA00022833"/>
    </source>
</evidence>
<protein>
    <submittedName>
        <fullName evidence="8">HAT dimerization domain protein</fullName>
    </submittedName>
</protein>
<evidence type="ECO:0000256" key="6">
    <source>
        <dbReference type="SAM" id="MobiDB-lite"/>
    </source>
</evidence>
<name>A0A1S9DKT9_ASPOZ</name>
<comment type="caution">
    <text evidence="8">The sequence shown here is derived from an EMBL/GenBank/DDBJ whole genome shotgun (WGS) entry which is preliminary data.</text>
</comment>
<feature type="domain" description="HAT C-terminal dimerisation" evidence="7">
    <location>
        <begin position="614"/>
        <end position="686"/>
    </location>
</feature>
<dbReference type="Pfam" id="PF05699">
    <property type="entry name" value="Dimer_Tnp_hAT"/>
    <property type="match status" value="1"/>
</dbReference>
<evidence type="ECO:0000256" key="3">
    <source>
        <dbReference type="ARBA" id="ARBA00022771"/>
    </source>
</evidence>
<dbReference type="InterPro" id="IPR012337">
    <property type="entry name" value="RNaseH-like_sf"/>
</dbReference>
<dbReference type="InterPro" id="IPR052035">
    <property type="entry name" value="ZnF_BED_domain_contain"/>
</dbReference>
<dbReference type="InterPro" id="IPR008906">
    <property type="entry name" value="HATC_C_dom"/>
</dbReference>
<keyword evidence="5" id="KW-0539">Nucleus</keyword>
<dbReference type="Gene3D" id="2.170.15.10">
    <property type="entry name" value="Proaerolysin, chain A, domain 3"/>
    <property type="match status" value="1"/>
</dbReference>
<dbReference type="AlphaFoldDB" id="A0A1S9DKT9"/>
<evidence type="ECO:0000256" key="1">
    <source>
        <dbReference type="ARBA" id="ARBA00004123"/>
    </source>
</evidence>
<evidence type="ECO:0000259" key="7">
    <source>
        <dbReference type="Pfam" id="PF05699"/>
    </source>
</evidence>
<proteinExistence type="predicted"/>
<keyword evidence="4" id="KW-0862">Zinc</keyword>
<accession>A0A1S9DKT9</accession>
<feature type="compositionally biased region" description="Acidic residues" evidence="6">
    <location>
        <begin position="733"/>
        <end position="744"/>
    </location>
</feature>
<organism evidence="8 9">
    <name type="scientific">Aspergillus oryzae</name>
    <name type="common">Yellow koji mold</name>
    <dbReference type="NCBI Taxonomy" id="5062"/>
    <lineage>
        <taxon>Eukaryota</taxon>
        <taxon>Fungi</taxon>
        <taxon>Dikarya</taxon>
        <taxon>Ascomycota</taxon>
        <taxon>Pezizomycotina</taxon>
        <taxon>Eurotiomycetes</taxon>
        <taxon>Eurotiomycetidae</taxon>
        <taxon>Eurotiales</taxon>
        <taxon>Aspergillaceae</taxon>
        <taxon>Aspergillus</taxon>
        <taxon>Aspergillus subgen. Circumdati</taxon>
    </lineage>
</organism>